<gene>
    <name evidence="2" type="ORF">LR48_Vigan10g119800</name>
</gene>
<name>A0A0L9VJS6_PHAAN</name>
<feature type="region of interest" description="Disordered" evidence="1">
    <location>
        <begin position="267"/>
        <end position="352"/>
    </location>
</feature>
<evidence type="ECO:0000256" key="1">
    <source>
        <dbReference type="SAM" id="MobiDB-lite"/>
    </source>
</evidence>
<accession>A0A0L9VJS6</accession>
<dbReference type="AlphaFoldDB" id="A0A0L9VJS6"/>
<sequence length="352" mass="39461">MQDKSQMELRLTVAALRSADLVASQLDLRLMATTGGSAVGSRWCMADVLGSAVLVLDCLQFDMRLRRTTRSVVVCCLARIPSSSASSRDASPSAHIHTDDHCKDKTNVQIQTTQWKTKDRLSGLYEFCVAKAFVHTGGITGILISRHLRKSRNERLGWETYRLQNWKFSVQDEAHGAANVSTVLKRDRRREWGAQRSSRTQKRTLVQRRENWTFVQLAERTLVQVAERTLVQRAKRTLVQRELEDAHPEPGRSGSSQLVRRVSAVNARPVEEDARPVDKERTFAQKSWDASSKSRWSAPGRDRGAPGATFREFQRVSRPGVRNGAPGRDFPESLAPGRDRGAPGATYADLEP</sequence>
<organism evidence="2 3">
    <name type="scientific">Phaseolus angularis</name>
    <name type="common">Azuki bean</name>
    <name type="synonym">Vigna angularis</name>
    <dbReference type="NCBI Taxonomy" id="3914"/>
    <lineage>
        <taxon>Eukaryota</taxon>
        <taxon>Viridiplantae</taxon>
        <taxon>Streptophyta</taxon>
        <taxon>Embryophyta</taxon>
        <taxon>Tracheophyta</taxon>
        <taxon>Spermatophyta</taxon>
        <taxon>Magnoliopsida</taxon>
        <taxon>eudicotyledons</taxon>
        <taxon>Gunneridae</taxon>
        <taxon>Pentapetalae</taxon>
        <taxon>rosids</taxon>
        <taxon>fabids</taxon>
        <taxon>Fabales</taxon>
        <taxon>Fabaceae</taxon>
        <taxon>Papilionoideae</taxon>
        <taxon>50 kb inversion clade</taxon>
        <taxon>NPAAA clade</taxon>
        <taxon>indigoferoid/millettioid clade</taxon>
        <taxon>Phaseoleae</taxon>
        <taxon>Vigna</taxon>
    </lineage>
</organism>
<feature type="compositionally biased region" description="Basic and acidic residues" evidence="1">
    <location>
        <begin position="269"/>
        <end position="283"/>
    </location>
</feature>
<protein>
    <submittedName>
        <fullName evidence="2">Uncharacterized protein</fullName>
    </submittedName>
</protein>
<evidence type="ECO:0000313" key="2">
    <source>
        <dbReference type="EMBL" id="KOM55306.1"/>
    </source>
</evidence>
<dbReference type="EMBL" id="CM003380">
    <property type="protein sequence ID" value="KOM55306.1"/>
    <property type="molecule type" value="Genomic_DNA"/>
</dbReference>
<feature type="compositionally biased region" description="Polar residues" evidence="1">
    <location>
        <begin position="284"/>
        <end position="295"/>
    </location>
</feature>
<reference evidence="3" key="1">
    <citation type="journal article" date="2015" name="Proc. Natl. Acad. Sci. U.S.A.">
        <title>Genome sequencing of adzuki bean (Vigna angularis) provides insight into high starch and low fat accumulation and domestication.</title>
        <authorList>
            <person name="Yang K."/>
            <person name="Tian Z."/>
            <person name="Chen C."/>
            <person name="Luo L."/>
            <person name="Zhao B."/>
            <person name="Wang Z."/>
            <person name="Yu L."/>
            <person name="Li Y."/>
            <person name="Sun Y."/>
            <person name="Li W."/>
            <person name="Chen Y."/>
            <person name="Li Y."/>
            <person name="Zhang Y."/>
            <person name="Ai D."/>
            <person name="Zhao J."/>
            <person name="Shang C."/>
            <person name="Ma Y."/>
            <person name="Wu B."/>
            <person name="Wang M."/>
            <person name="Gao L."/>
            <person name="Sun D."/>
            <person name="Zhang P."/>
            <person name="Guo F."/>
            <person name="Wang W."/>
            <person name="Li Y."/>
            <person name="Wang J."/>
            <person name="Varshney R.K."/>
            <person name="Wang J."/>
            <person name="Ling H.Q."/>
            <person name="Wan P."/>
        </authorList>
    </citation>
    <scope>NUCLEOTIDE SEQUENCE</scope>
    <source>
        <strain evidence="3">cv. Jingnong 6</strain>
    </source>
</reference>
<dbReference type="Proteomes" id="UP000053144">
    <property type="component" value="Chromosome 10"/>
</dbReference>
<proteinExistence type="predicted"/>
<evidence type="ECO:0000313" key="3">
    <source>
        <dbReference type="Proteomes" id="UP000053144"/>
    </source>
</evidence>
<dbReference type="Gramene" id="KOM55306">
    <property type="protein sequence ID" value="KOM55306"/>
    <property type="gene ID" value="LR48_Vigan10g119800"/>
</dbReference>
<feature type="region of interest" description="Disordered" evidence="1">
    <location>
        <begin position="242"/>
        <end position="261"/>
    </location>
</feature>